<reference evidence="1" key="1">
    <citation type="journal article" date="2023" name="IMA Fungus">
        <title>Comparative genomic study of the Penicillium genus elucidates a diverse pangenome and 15 lateral gene transfer events.</title>
        <authorList>
            <person name="Petersen C."/>
            <person name="Sorensen T."/>
            <person name="Nielsen M.R."/>
            <person name="Sondergaard T.E."/>
            <person name="Sorensen J.L."/>
            <person name="Fitzpatrick D.A."/>
            <person name="Frisvad J.C."/>
            <person name="Nielsen K.L."/>
        </authorList>
    </citation>
    <scope>NUCLEOTIDE SEQUENCE</scope>
    <source>
        <strain evidence="1">IBT 17514</strain>
    </source>
</reference>
<dbReference type="Proteomes" id="UP001215712">
    <property type="component" value="Unassembled WGS sequence"/>
</dbReference>
<dbReference type="AlphaFoldDB" id="A0AAD6HX77"/>
<protein>
    <submittedName>
        <fullName evidence="1">Uncharacterized protein</fullName>
    </submittedName>
</protein>
<reference evidence="1" key="2">
    <citation type="submission" date="2023-01" db="EMBL/GenBank/DDBJ databases">
        <authorList>
            <person name="Petersen C."/>
        </authorList>
    </citation>
    <scope>NUCLEOTIDE SEQUENCE</scope>
    <source>
        <strain evidence="1">IBT 17514</strain>
    </source>
</reference>
<evidence type="ECO:0000313" key="1">
    <source>
        <dbReference type="EMBL" id="KAJ5740703.1"/>
    </source>
</evidence>
<proteinExistence type="predicted"/>
<dbReference type="EMBL" id="JAQJAN010000001">
    <property type="protein sequence ID" value="KAJ5740703.1"/>
    <property type="molecule type" value="Genomic_DNA"/>
</dbReference>
<organism evidence="1 2">
    <name type="scientific">Penicillium malachiteum</name>
    <dbReference type="NCBI Taxonomy" id="1324776"/>
    <lineage>
        <taxon>Eukaryota</taxon>
        <taxon>Fungi</taxon>
        <taxon>Dikarya</taxon>
        <taxon>Ascomycota</taxon>
        <taxon>Pezizomycotina</taxon>
        <taxon>Eurotiomycetes</taxon>
        <taxon>Eurotiomycetidae</taxon>
        <taxon>Eurotiales</taxon>
        <taxon>Aspergillaceae</taxon>
        <taxon>Penicillium</taxon>
    </lineage>
</organism>
<gene>
    <name evidence="1" type="ORF">N7493_000575</name>
</gene>
<keyword evidence="2" id="KW-1185">Reference proteome</keyword>
<evidence type="ECO:0000313" key="2">
    <source>
        <dbReference type="Proteomes" id="UP001215712"/>
    </source>
</evidence>
<feature type="non-terminal residue" evidence="1">
    <location>
        <position position="90"/>
    </location>
</feature>
<name>A0AAD6HX77_9EURO</name>
<accession>A0AAD6HX77</accession>
<comment type="caution">
    <text evidence="1">The sequence shown here is derived from an EMBL/GenBank/DDBJ whole genome shotgun (WGS) entry which is preliminary data.</text>
</comment>
<sequence>TLNLTPSQTIKSQLALRTHNISCSRRSANGLMPQSLMSIYIGFEERLELDCLAGSFFFKRNELKHSSAYYVFTTIAAQIAQKLPMAARHI</sequence>